<dbReference type="Gene3D" id="1.20.120.520">
    <property type="entry name" value="nmb1532 protein domain like"/>
    <property type="match status" value="1"/>
</dbReference>
<name>A0A937D0K6_9BURK</name>
<keyword evidence="3" id="KW-1185">Reference proteome</keyword>
<accession>A0A937D0K6</accession>
<feature type="domain" description="Hemerythrin-like" evidence="1">
    <location>
        <begin position="8"/>
        <end position="128"/>
    </location>
</feature>
<dbReference type="Proteomes" id="UP000613011">
    <property type="component" value="Unassembled WGS sequence"/>
</dbReference>
<dbReference type="EMBL" id="JAEQNA010000001">
    <property type="protein sequence ID" value="MBL0419539.1"/>
    <property type="molecule type" value="Genomic_DNA"/>
</dbReference>
<dbReference type="AlphaFoldDB" id="A0A937D0K6"/>
<sequence length="166" mass="18598">MTEAALDPIAQLEAEHDHMRMLFEQWRLLASQAAPLAQRQALAEQICLELTIHARLEEELLYPLAREAMGPAALPGGGAEAHAQAREMMSRLLRVRGPDPAYDAGVVRLCEAVERHMRAEHDELFPRLRGCGANLSLLGRRLHERRRELEAVPEALREEVLVSAMA</sequence>
<evidence type="ECO:0000313" key="3">
    <source>
        <dbReference type="Proteomes" id="UP000613011"/>
    </source>
</evidence>
<comment type="caution">
    <text evidence="2">The sequence shown here is derived from an EMBL/GenBank/DDBJ whole genome shotgun (WGS) entry which is preliminary data.</text>
</comment>
<protein>
    <submittedName>
        <fullName evidence="2">Hemerythrin domain-containing protein</fullName>
    </submittedName>
</protein>
<gene>
    <name evidence="2" type="ORF">JI739_04170</name>
</gene>
<proteinExistence type="predicted"/>
<organism evidence="2 3">
    <name type="scientific">Ramlibacter aurantiacus</name>
    <dbReference type="NCBI Taxonomy" id="2801330"/>
    <lineage>
        <taxon>Bacteria</taxon>
        <taxon>Pseudomonadati</taxon>
        <taxon>Pseudomonadota</taxon>
        <taxon>Betaproteobacteria</taxon>
        <taxon>Burkholderiales</taxon>
        <taxon>Comamonadaceae</taxon>
        <taxon>Ramlibacter</taxon>
    </lineage>
</organism>
<reference evidence="2" key="1">
    <citation type="submission" date="2021-01" db="EMBL/GenBank/DDBJ databases">
        <title>Ramlibacter sp. strain AW1 16S ribosomal RNA gene Genome sequencing and assembly.</title>
        <authorList>
            <person name="Kang M."/>
        </authorList>
    </citation>
    <scope>NUCLEOTIDE SEQUENCE</scope>
    <source>
        <strain evidence="2">AW1</strain>
    </source>
</reference>
<dbReference type="InterPro" id="IPR012312">
    <property type="entry name" value="Hemerythrin-like"/>
</dbReference>
<dbReference type="PANTHER" id="PTHR35585:SF1">
    <property type="entry name" value="HHE DOMAIN PROTEIN (AFU_ORTHOLOGUE AFUA_4G00730)"/>
    <property type="match status" value="1"/>
</dbReference>
<dbReference type="Pfam" id="PF01814">
    <property type="entry name" value="Hemerythrin"/>
    <property type="match status" value="1"/>
</dbReference>
<dbReference type="RefSeq" id="WP_201682559.1">
    <property type="nucleotide sequence ID" value="NZ_JAEQNA010000001.1"/>
</dbReference>
<evidence type="ECO:0000313" key="2">
    <source>
        <dbReference type="EMBL" id="MBL0419539.1"/>
    </source>
</evidence>
<dbReference type="PANTHER" id="PTHR35585">
    <property type="entry name" value="HHE DOMAIN PROTEIN (AFU_ORTHOLOGUE AFUA_4G00730)"/>
    <property type="match status" value="1"/>
</dbReference>
<evidence type="ECO:0000259" key="1">
    <source>
        <dbReference type="Pfam" id="PF01814"/>
    </source>
</evidence>